<dbReference type="InParanoid" id="A0A1Y2D0M6"/>
<comment type="caution">
    <text evidence="1">The sequence shown here is derived from an EMBL/GenBank/DDBJ whole genome shotgun (WGS) entry which is preliminary data.</text>
</comment>
<dbReference type="Proteomes" id="UP000193467">
    <property type="component" value="Unassembled WGS sequence"/>
</dbReference>
<proteinExistence type="predicted"/>
<keyword evidence="2" id="KW-1185">Reference proteome</keyword>
<dbReference type="EMBL" id="MCGR01000104">
    <property type="protein sequence ID" value="ORY52831.1"/>
    <property type="molecule type" value="Genomic_DNA"/>
</dbReference>
<reference evidence="1 2" key="1">
    <citation type="submission" date="2016-07" db="EMBL/GenBank/DDBJ databases">
        <title>Pervasive Adenine N6-methylation of Active Genes in Fungi.</title>
        <authorList>
            <consortium name="DOE Joint Genome Institute"/>
            <person name="Mondo S.J."/>
            <person name="Dannebaum R.O."/>
            <person name="Kuo R.C."/>
            <person name="Labutti K."/>
            <person name="Haridas S."/>
            <person name="Kuo A."/>
            <person name="Salamov A."/>
            <person name="Ahrendt S.R."/>
            <person name="Lipzen A."/>
            <person name="Sullivan W."/>
            <person name="Andreopoulos W.B."/>
            <person name="Clum A."/>
            <person name="Lindquist E."/>
            <person name="Daum C."/>
            <person name="Ramamoorthy G.K."/>
            <person name="Gryganskyi A."/>
            <person name="Culley D."/>
            <person name="Magnuson J.K."/>
            <person name="James T.Y."/>
            <person name="O'Malley M.A."/>
            <person name="Stajich J.E."/>
            <person name="Spatafora J.W."/>
            <person name="Visel A."/>
            <person name="Grigoriev I.V."/>
        </authorList>
    </citation>
    <scope>NUCLEOTIDE SEQUENCE [LARGE SCALE GENOMIC DNA]</scope>
    <source>
        <strain evidence="1 2">62-1032</strain>
    </source>
</reference>
<name>A0A1Y2D0M6_9BASI</name>
<gene>
    <name evidence="1" type="ORF">BCR35DRAFT_18629</name>
</gene>
<organism evidence="1 2">
    <name type="scientific">Leucosporidium creatinivorum</name>
    <dbReference type="NCBI Taxonomy" id="106004"/>
    <lineage>
        <taxon>Eukaryota</taxon>
        <taxon>Fungi</taxon>
        <taxon>Dikarya</taxon>
        <taxon>Basidiomycota</taxon>
        <taxon>Pucciniomycotina</taxon>
        <taxon>Microbotryomycetes</taxon>
        <taxon>Leucosporidiales</taxon>
        <taxon>Leucosporidium</taxon>
    </lineage>
</organism>
<dbReference type="AlphaFoldDB" id="A0A1Y2D0M6"/>
<evidence type="ECO:0000313" key="1">
    <source>
        <dbReference type="EMBL" id="ORY52831.1"/>
    </source>
</evidence>
<sequence>MPAPWWRSLLRIDERPKNRRSIDEKTAKRHSSIDSTSRRCHPCLCKEPGLQTSEQRREGRRRLRTRLRPDIQSAAVACFCLDDQHISPKEAFDALNEAAEVSREMRDRGRVGLGGARSWRRRGNSSRRRASCLYSSRASRPLRLSVKKPAARGVSELCEKRGEDQTSLFVAEDRVSAHAPLPLSP</sequence>
<accession>A0A1Y2D0M6</accession>
<protein>
    <submittedName>
        <fullName evidence="1">Uncharacterized protein</fullName>
    </submittedName>
</protein>
<evidence type="ECO:0000313" key="2">
    <source>
        <dbReference type="Proteomes" id="UP000193467"/>
    </source>
</evidence>